<sequence>MGPTLQQGAMQFRFFWEGMKLLWNYWTITEIEKQIVAVICPIVHILVERHASVNMSSVKEKKNLCFSRE</sequence>
<dbReference type="InParanoid" id="A0A2G5CWK9"/>
<gene>
    <name evidence="1" type="ORF">AQUCO_03500183v1</name>
</gene>
<dbReference type="OrthoDB" id="36838at2759"/>
<reference evidence="1 2" key="1">
    <citation type="submission" date="2017-09" db="EMBL/GenBank/DDBJ databases">
        <title>WGS assembly of Aquilegia coerulea Goldsmith.</title>
        <authorList>
            <person name="Hodges S."/>
            <person name="Kramer E."/>
            <person name="Nordborg M."/>
            <person name="Tomkins J."/>
            <person name="Borevitz J."/>
            <person name="Derieg N."/>
            <person name="Yan J."/>
            <person name="Mihaltcheva S."/>
            <person name="Hayes R.D."/>
            <person name="Rokhsar D."/>
        </authorList>
    </citation>
    <scope>NUCLEOTIDE SEQUENCE [LARGE SCALE GENOMIC DNA]</scope>
    <source>
        <strain evidence="2">cv. Goldsmith</strain>
    </source>
</reference>
<name>A0A2G5CWK9_AQUCA</name>
<dbReference type="AlphaFoldDB" id="A0A2G5CWK9"/>
<accession>A0A2G5CWK9</accession>
<protein>
    <submittedName>
        <fullName evidence="1">Uncharacterized protein</fullName>
    </submittedName>
</protein>
<dbReference type="EMBL" id="KZ305052">
    <property type="protein sequence ID" value="PIA35651.1"/>
    <property type="molecule type" value="Genomic_DNA"/>
</dbReference>
<organism evidence="1 2">
    <name type="scientific">Aquilegia coerulea</name>
    <name type="common">Rocky mountain columbine</name>
    <dbReference type="NCBI Taxonomy" id="218851"/>
    <lineage>
        <taxon>Eukaryota</taxon>
        <taxon>Viridiplantae</taxon>
        <taxon>Streptophyta</taxon>
        <taxon>Embryophyta</taxon>
        <taxon>Tracheophyta</taxon>
        <taxon>Spermatophyta</taxon>
        <taxon>Magnoliopsida</taxon>
        <taxon>Ranunculales</taxon>
        <taxon>Ranunculaceae</taxon>
        <taxon>Thalictroideae</taxon>
        <taxon>Aquilegia</taxon>
    </lineage>
</organism>
<dbReference type="Proteomes" id="UP000230069">
    <property type="component" value="Unassembled WGS sequence"/>
</dbReference>
<proteinExistence type="predicted"/>
<evidence type="ECO:0000313" key="1">
    <source>
        <dbReference type="EMBL" id="PIA35651.1"/>
    </source>
</evidence>
<keyword evidence="2" id="KW-1185">Reference proteome</keyword>
<evidence type="ECO:0000313" key="2">
    <source>
        <dbReference type="Proteomes" id="UP000230069"/>
    </source>
</evidence>